<evidence type="ECO:0000313" key="4">
    <source>
        <dbReference type="Proteomes" id="UP000451233"/>
    </source>
</evidence>
<dbReference type="InterPro" id="IPR000387">
    <property type="entry name" value="Tyr_Pase_dom"/>
</dbReference>
<dbReference type="SUPFAM" id="SSF52799">
    <property type="entry name" value="(Phosphotyrosine protein) phosphatases II"/>
    <property type="match status" value="1"/>
</dbReference>
<dbReference type="Gene3D" id="3.90.190.10">
    <property type="entry name" value="Protein tyrosine phosphatase superfamily"/>
    <property type="match status" value="1"/>
</dbReference>
<dbReference type="PROSITE" id="PS00383">
    <property type="entry name" value="TYR_PHOSPHATASE_1"/>
    <property type="match status" value="1"/>
</dbReference>
<sequence>MGKLRNFHQVDTGVYRSEQPGSTDFFEFEKTGIREVINLRRLRNDRKKAKNTKLALHHIPMKAAAINNAEVMKALTLIRDRKGPVLIHCWHGSDRTGMLVAMYRMVFQDWTKDDAINEMTKGNFGFHSVYQNIVTYVRAADISAIKKELFVQAPAAGKDPATTVASAR</sequence>
<dbReference type="EMBL" id="WVHS01000001">
    <property type="protein sequence ID" value="MXV13923.1"/>
    <property type="molecule type" value="Genomic_DNA"/>
</dbReference>
<dbReference type="GO" id="GO:0016791">
    <property type="term" value="F:phosphatase activity"/>
    <property type="evidence" value="ECO:0007669"/>
    <property type="project" value="TreeGrafter"/>
</dbReference>
<organism evidence="3 4">
    <name type="scientific">Hufsiella ginkgonis</name>
    <dbReference type="NCBI Taxonomy" id="2695274"/>
    <lineage>
        <taxon>Bacteria</taxon>
        <taxon>Pseudomonadati</taxon>
        <taxon>Bacteroidota</taxon>
        <taxon>Sphingobacteriia</taxon>
        <taxon>Sphingobacteriales</taxon>
        <taxon>Sphingobacteriaceae</taxon>
        <taxon>Hufsiella</taxon>
    </lineage>
</organism>
<dbReference type="InterPro" id="IPR029021">
    <property type="entry name" value="Prot-tyrosine_phosphatase-like"/>
</dbReference>
<protein>
    <submittedName>
        <fullName evidence="3">Protein tyrosine phosphatase</fullName>
    </submittedName>
</protein>
<feature type="domain" description="Tyrosine specific protein phosphatases" evidence="2">
    <location>
        <begin position="72"/>
        <end position="119"/>
    </location>
</feature>
<evidence type="ECO:0000313" key="3">
    <source>
        <dbReference type="EMBL" id="MXV13923.1"/>
    </source>
</evidence>
<dbReference type="Pfam" id="PF03162">
    <property type="entry name" value="Y_phosphatase2"/>
    <property type="match status" value="1"/>
</dbReference>
<comment type="similarity">
    <text evidence="1">Belongs to the protein-tyrosine phosphatase family.</text>
</comment>
<reference evidence="3 4" key="1">
    <citation type="submission" date="2019-11" db="EMBL/GenBank/DDBJ databases">
        <title>Pedobacter sp. HMF7056 Genome sequencing and assembly.</title>
        <authorList>
            <person name="Kang H."/>
            <person name="Kim H."/>
            <person name="Joh K."/>
        </authorList>
    </citation>
    <scope>NUCLEOTIDE SEQUENCE [LARGE SCALE GENOMIC DNA]</scope>
    <source>
        <strain evidence="3 4">HMF7056</strain>
    </source>
</reference>
<keyword evidence="4" id="KW-1185">Reference proteome</keyword>
<proteinExistence type="inferred from homology"/>
<dbReference type="AlphaFoldDB" id="A0A7K1XSD0"/>
<dbReference type="PANTHER" id="PTHR31126">
    <property type="entry name" value="TYROSINE-PROTEIN PHOSPHATASE"/>
    <property type="match status" value="1"/>
</dbReference>
<gene>
    <name evidence="3" type="ORF">GS398_01310</name>
</gene>
<accession>A0A7K1XSD0</accession>
<dbReference type="InterPro" id="IPR004861">
    <property type="entry name" value="Siw14-like"/>
</dbReference>
<comment type="caution">
    <text evidence="3">The sequence shown here is derived from an EMBL/GenBank/DDBJ whole genome shotgun (WGS) entry which is preliminary data.</text>
</comment>
<dbReference type="PANTHER" id="PTHR31126:SF72">
    <property type="entry name" value="DUAL SPECIFICITY PROTEIN PHOSPHATASE TPBA"/>
    <property type="match status" value="1"/>
</dbReference>
<dbReference type="PROSITE" id="PS50056">
    <property type="entry name" value="TYR_PHOSPHATASE_2"/>
    <property type="match status" value="1"/>
</dbReference>
<dbReference type="InterPro" id="IPR016130">
    <property type="entry name" value="Tyr_Pase_AS"/>
</dbReference>
<name>A0A7K1XSD0_9SPHI</name>
<evidence type="ECO:0000259" key="2">
    <source>
        <dbReference type="PROSITE" id="PS50056"/>
    </source>
</evidence>
<dbReference type="Proteomes" id="UP000451233">
    <property type="component" value="Unassembled WGS sequence"/>
</dbReference>
<evidence type="ECO:0000256" key="1">
    <source>
        <dbReference type="ARBA" id="ARBA00009580"/>
    </source>
</evidence>